<dbReference type="SUPFAM" id="SSF48726">
    <property type="entry name" value="Immunoglobulin"/>
    <property type="match status" value="1"/>
</dbReference>
<evidence type="ECO:0000256" key="5">
    <source>
        <dbReference type="ARBA" id="ARBA00022859"/>
    </source>
</evidence>
<dbReference type="Pfam" id="PF07686">
    <property type="entry name" value="V-set"/>
    <property type="match status" value="1"/>
</dbReference>
<evidence type="ECO:0000256" key="2">
    <source>
        <dbReference type="ARBA" id="ARBA00022475"/>
    </source>
</evidence>
<dbReference type="FunCoup" id="L9L4L2">
    <property type="interactions" value="403"/>
</dbReference>
<dbReference type="PANTHER" id="PTHR11860">
    <property type="entry name" value="POLYMERIC-IMMUNOGLOBULIN RECEPTOR"/>
    <property type="match status" value="1"/>
</dbReference>
<keyword evidence="10" id="KW-0393">Immunoglobulin domain</keyword>
<proteinExistence type="inferred from homology"/>
<dbReference type="InterPro" id="IPR013106">
    <property type="entry name" value="Ig_V-set"/>
</dbReference>
<dbReference type="PANTHER" id="PTHR11860:SF101">
    <property type="entry name" value="CMRF35-LIKE MOLECULE 1"/>
    <property type="match status" value="1"/>
</dbReference>
<keyword evidence="7 12" id="KW-0472">Membrane</keyword>
<dbReference type="GO" id="GO:0005886">
    <property type="term" value="C:plasma membrane"/>
    <property type="evidence" value="ECO:0007669"/>
    <property type="project" value="UniProtKB-SubCell"/>
</dbReference>
<evidence type="ECO:0000256" key="8">
    <source>
        <dbReference type="ARBA" id="ARBA00023157"/>
    </source>
</evidence>
<reference evidence="15" key="2">
    <citation type="journal article" date="2013" name="Nat. Commun.">
        <title>Genome of the Chinese tree shrew.</title>
        <authorList>
            <person name="Fan Y."/>
            <person name="Huang Z.Y."/>
            <person name="Cao C.C."/>
            <person name="Chen C.S."/>
            <person name="Chen Y.X."/>
            <person name="Fan D.D."/>
            <person name="He J."/>
            <person name="Hou H.L."/>
            <person name="Hu L."/>
            <person name="Hu X.T."/>
            <person name="Jiang X.T."/>
            <person name="Lai R."/>
            <person name="Lang Y.S."/>
            <person name="Liang B."/>
            <person name="Liao S.G."/>
            <person name="Mu D."/>
            <person name="Ma Y.Y."/>
            <person name="Niu Y.Y."/>
            <person name="Sun X.Q."/>
            <person name="Xia J.Q."/>
            <person name="Xiao J."/>
            <person name="Xiong Z.Q."/>
            <person name="Xu L."/>
            <person name="Yang L."/>
            <person name="Zhang Y."/>
            <person name="Zhao W."/>
            <person name="Zhao X.D."/>
            <person name="Zheng Y.T."/>
            <person name="Zhou J.M."/>
            <person name="Zhu Y.B."/>
            <person name="Zhang G.J."/>
            <person name="Wang J."/>
            <person name="Yao Y.G."/>
        </authorList>
    </citation>
    <scope>NUCLEOTIDE SEQUENCE [LARGE SCALE GENOMIC DNA]</scope>
</reference>
<dbReference type="InterPro" id="IPR013783">
    <property type="entry name" value="Ig-like_fold"/>
</dbReference>
<dbReference type="InterPro" id="IPR003599">
    <property type="entry name" value="Ig_sub"/>
</dbReference>
<comment type="similarity">
    <text evidence="11">Belongs to the CD300 family.</text>
</comment>
<keyword evidence="15" id="KW-1185">Reference proteome</keyword>
<keyword evidence="2" id="KW-1003">Cell membrane</keyword>
<evidence type="ECO:0000256" key="10">
    <source>
        <dbReference type="ARBA" id="ARBA00023319"/>
    </source>
</evidence>
<dbReference type="Gene3D" id="2.60.40.10">
    <property type="entry name" value="Immunoglobulins"/>
    <property type="match status" value="1"/>
</dbReference>
<keyword evidence="9" id="KW-0675">Receptor</keyword>
<evidence type="ECO:0000259" key="13">
    <source>
        <dbReference type="SMART" id="SM00409"/>
    </source>
</evidence>
<comment type="subcellular location">
    <subcellularLocation>
        <location evidence="1">Cell membrane</location>
        <topology evidence="1">Single-pass type I membrane protein</topology>
    </subcellularLocation>
</comment>
<sequence length="188" mass="21308">MDSCFPGSSTAYPIIGPARVSGMERDSLSVRCRYDSGWETYRKWWCQGADWNSCKILVITTGSEQEVKKDRVSIRDDQENRIITVTMEKLRRGDADTYWCGIERIGADHRFPVEVTIDPVRTTTLEFTLATTEKTVSSPPGTHTSRSLLSSIHFLLLVFLKLPLLLGMLSAVLWVNWPLRAPRVETEA</sequence>
<dbReference type="CDD" id="cd05716">
    <property type="entry name" value="IgV_pIgR_like"/>
    <property type="match status" value="1"/>
</dbReference>
<organism evidence="14 15">
    <name type="scientific">Tupaia chinensis</name>
    <name type="common">Chinese tree shrew</name>
    <name type="synonym">Tupaia belangeri chinensis</name>
    <dbReference type="NCBI Taxonomy" id="246437"/>
    <lineage>
        <taxon>Eukaryota</taxon>
        <taxon>Metazoa</taxon>
        <taxon>Chordata</taxon>
        <taxon>Craniata</taxon>
        <taxon>Vertebrata</taxon>
        <taxon>Euteleostomi</taxon>
        <taxon>Mammalia</taxon>
        <taxon>Eutheria</taxon>
        <taxon>Euarchontoglires</taxon>
        <taxon>Scandentia</taxon>
        <taxon>Tupaiidae</taxon>
        <taxon>Tupaia</taxon>
    </lineage>
</organism>
<evidence type="ECO:0000256" key="7">
    <source>
        <dbReference type="ARBA" id="ARBA00023136"/>
    </source>
</evidence>
<evidence type="ECO:0000256" key="9">
    <source>
        <dbReference type="ARBA" id="ARBA00023170"/>
    </source>
</evidence>
<dbReference type="GO" id="GO:0004888">
    <property type="term" value="F:transmembrane signaling receptor activity"/>
    <property type="evidence" value="ECO:0007669"/>
    <property type="project" value="TreeGrafter"/>
</dbReference>
<dbReference type="EMBL" id="KB320577">
    <property type="protein sequence ID" value="ELW68347.1"/>
    <property type="molecule type" value="Genomic_DNA"/>
</dbReference>
<dbReference type="InterPro" id="IPR036179">
    <property type="entry name" value="Ig-like_dom_sf"/>
</dbReference>
<evidence type="ECO:0000256" key="3">
    <source>
        <dbReference type="ARBA" id="ARBA00022692"/>
    </source>
</evidence>
<gene>
    <name evidence="14" type="ORF">TREES_T100007475</name>
</gene>
<evidence type="ECO:0000256" key="11">
    <source>
        <dbReference type="ARBA" id="ARBA00043958"/>
    </source>
</evidence>
<evidence type="ECO:0000313" key="15">
    <source>
        <dbReference type="Proteomes" id="UP000011518"/>
    </source>
</evidence>
<evidence type="ECO:0000256" key="12">
    <source>
        <dbReference type="SAM" id="Phobius"/>
    </source>
</evidence>
<evidence type="ECO:0000256" key="4">
    <source>
        <dbReference type="ARBA" id="ARBA00022729"/>
    </source>
</evidence>
<name>L9L4L2_TUPCH</name>
<dbReference type="InterPro" id="IPR050671">
    <property type="entry name" value="CD300_family_receptors"/>
</dbReference>
<keyword evidence="8" id="KW-1015">Disulfide bond</keyword>
<reference evidence="15" key="1">
    <citation type="submission" date="2012-07" db="EMBL/GenBank/DDBJ databases">
        <title>Genome of the Chinese tree shrew, a rising model animal genetically related to primates.</title>
        <authorList>
            <person name="Zhang G."/>
            <person name="Fan Y."/>
            <person name="Yao Y."/>
            <person name="Huang Z."/>
        </authorList>
    </citation>
    <scope>NUCLEOTIDE SEQUENCE [LARGE SCALE GENOMIC DNA]</scope>
</reference>
<dbReference type="GO" id="GO:0002376">
    <property type="term" value="P:immune system process"/>
    <property type="evidence" value="ECO:0007669"/>
    <property type="project" value="UniProtKB-KW"/>
</dbReference>
<dbReference type="STRING" id="246437.L9L4L2"/>
<dbReference type="FunFam" id="2.60.40.10:FF:000370">
    <property type="entry name" value="CMRF35-like molecule 1"/>
    <property type="match status" value="1"/>
</dbReference>
<keyword evidence="6 12" id="KW-1133">Transmembrane helix</keyword>
<evidence type="ECO:0000256" key="6">
    <source>
        <dbReference type="ARBA" id="ARBA00022989"/>
    </source>
</evidence>
<keyword evidence="3 12" id="KW-0812">Transmembrane</keyword>
<dbReference type="SMART" id="SM00409">
    <property type="entry name" value="IG"/>
    <property type="match status" value="1"/>
</dbReference>
<keyword evidence="4" id="KW-0732">Signal</keyword>
<evidence type="ECO:0000313" key="14">
    <source>
        <dbReference type="EMBL" id="ELW68347.1"/>
    </source>
</evidence>
<accession>L9L4L2</accession>
<evidence type="ECO:0000256" key="1">
    <source>
        <dbReference type="ARBA" id="ARBA00004251"/>
    </source>
</evidence>
<dbReference type="AlphaFoldDB" id="L9L4L2"/>
<protein>
    <submittedName>
        <fullName evidence="14">CMRF35-like molecule 5</fullName>
    </submittedName>
</protein>
<keyword evidence="5" id="KW-0391">Immunity</keyword>
<feature type="domain" description="Immunoglobulin" evidence="13">
    <location>
        <begin position="17"/>
        <end position="118"/>
    </location>
</feature>
<dbReference type="Proteomes" id="UP000011518">
    <property type="component" value="Unassembled WGS sequence"/>
</dbReference>
<feature type="transmembrane region" description="Helical" evidence="12">
    <location>
        <begin position="154"/>
        <end position="175"/>
    </location>
</feature>
<dbReference type="InParanoid" id="L9L4L2"/>